<evidence type="ECO:0000259" key="2">
    <source>
        <dbReference type="Pfam" id="PF14694"/>
    </source>
</evidence>
<comment type="caution">
    <text evidence="3">The sequence shown here is derived from an EMBL/GenBank/DDBJ whole genome shotgun (WGS) entry which is preliminary data.</text>
</comment>
<keyword evidence="1" id="KW-0812">Transmembrane</keyword>
<dbReference type="Pfam" id="PF14694">
    <property type="entry name" value="LINES_N"/>
    <property type="match status" value="1"/>
</dbReference>
<dbReference type="PANTHER" id="PTHR16057:SF1">
    <property type="entry name" value="PROTEIN LINES HOMOLOG 1"/>
    <property type="match status" value="1"/>
</dbReference>
<sequence>MSPRPEYLRLCRLLDESLHPFYNLAADSLTDETERDLLIALSQVFSQVKQWTNEFDSDEELSAESVDDRACSLSATSYLDNRHCLAKIIGDLMLLLAVNIPHAQHLVGNTLVAISEFVLASDRSWDDFMHLLCLCLELAICNSLTPSESDALGARYLDYDLSTKAFLKLKMKNANWIVVAAIFQVLRNILKYLKQDFDDKVMKTYLDSISSSTLNLPWDILNEIYLSHNIEAPKGSPKDVLLQRDVVQPREATMFFGNLIQFLCSLVGQSSFLEDGDGFSPVICKIIDLVPKLTAWCHSELQTTHHERISHYLRHKTLMLMVKLSSSIHIEQTVLMTWMHLVHKYFEDILMQPISGVKLDQDGLLDGSPFCTSISDPGKQSMLSRHLQRLTLFLFLKCSLNLASRKRSPGEPQCPCENLKHYWTGELNLDSQCCTKSKGLIELHKWLQAHIAIDVSANDEFYFERCVRFTLSFLRLFMHEDDILFEMLLQLFRLPFHLEHQTIKNEPLAEAKNRLLFIASDLFNPIHLFHLFLAEIHYDHQVVLDYLISKDTGSSCAEYLLRSLRIVCNSWSLFIEFPGVEEGLDQLCPKRQRVLVDSTDFKDGRISSLEQCNEESPAIPIAKMFALLLQFDEFRGALLQAMNFGSFIQSMAFKEQPCFMTPMPLLHYFLLCTFQLFIEIAFFSLVYSDKIRCFSDYCQPLLEFLMASPQGEKVTLVGHSVSGVCISLAMEKFLEEIAGAVCVTAFMPGPDLPFTTILEEVNHINL</sequence>
<dbReference type="EMBL" id="JACGWN010000005">
    <property type="protein sequence ID" value="KAL0450281.1"/>
    <property type="molecule type" value="Genomic_DNA"/>
</dbReference>
<accession>A0AAW2XDQ0</accession>
<dbReference type="InterPro" id="IPR029058">
    <property type="entry name" value="AB_hydrolase_fold"/>
</dbReference>
<evidence type="ECO:0000256" key="1">
    <source>
        <dbReference type="SAM" id="Phobius"/>
    </source>
</evidence>
<name>A0AAW2XDQ0_9LAMI</name>
<keyword evidence="1" id="KW-0472">Membrane</keyword>
<dbReference type="SUPFAM" id="SSF53474">
    <property type="entry name" value="alpha/beta-Hydrolases"/>
    <property type="match status" value="1"/>
</dbReference>
<dbReference type="AlphaFoldDB" id="A0AAW2XDQ0"/>
<feature type="transmembrane region" description="Helical" evidence="1">
    <location>
        <begin position="665"/>
        <end position="687"/>
    </location>
</feature>
<dbReference type="InterPro" id="IPR024875">
    <property type="entry name" value="Protein_Lines"/>
</dbReference>
<organism evidence="3">
    <name type="scientific">Sesamum latifolium</name>
    <dbReference type="NCBI Taxonomy" id="2727402"/>
    <lineage>
        <taxon>Eukaryota</taxon>
        <taxon>Viridiplantae</taxon>
        <taxon>Streptophyta</taxon>
        <taxon>Embryophyta</taxon>
        <taxon>Tracheophyta</taxon>
        <taxon>Spermatophyta</taxon>
        <taxon>Magnoliopsida</taxon>
        <taxon>eudicotyledons</taxon>
        <taxon>Gunneridae</taxon>
        <taxon>Pentapetalae</taxon>
        <taxon>asterids</taxon>
        <taxon>lamiids</taxon>
        <taxon>Lamiales</taxon>
        <taxon>Pedaliaceae</taxon>
        <taxon>Sesamum</taxon>
    </lineage>
</organism>
<proteinExistence type="predicted"/>
<dbReference type="InterPro" id="IPR032794">
    <property type="entry name" value="LINES_N"/>
</dbReference>
<dbReference type="PANTHER" id="PTHR16057">
    <property type="entry name" value="WINS1, 2 PROTEIN"/>
    <property type="match status" value="1"/>
</dbReference>
<reference evidence="3" key="2">
    <citation type="journal article" date="2024" name="Plant">
        <title>Genomic evolution and insights into agronomic trait innovations of Sesamum species.</title>
        <authorList>
            <person name="Miao H."/>
            <person name="Wang L."/>
            <person name="Qu L."/>
            <person name="Liu H."/>
            <person name="Sun Y."/>
            <person name="Le M."/>
            <person name="Wang Q."/>
            <person name="Wei S."/>
            <person name="Zheng Y."/>
            <person name="Lin W."/>
            <person name="Duan Y."/>
            <person name="Cao H."/>
            <person name="Xiong S."/>
            <person name="Wang X."/>
            <person name="Wei L."/>
            <person name="Li C."/>
            <person name="Ma Q."/>
            <person name="Ju M."/>
            <person name="Zhao R."/>
            <person name="Li G."/>
            <person name="Mu C."/>
            <person name="Tian Q."/>
            <person name="Mei H."/>
            <person name="Zhang T."/>
            <person name="Gao T."/>
            <person name="Zhang H."/>
        </authorList>
    </citation>
    <scope>NUCLEOTIDE SEQUENCE</scope>
    <source>
        <strain evidence="3">KEN1</strain>
    </source>
</reference>
<keyword evidence="1" id="KW-1133">Transmembrane helix</keyword>
<evidence type="ECO:0000313" key="3">
    <source>
        <dbReference type="EMBL" id="KAL0450281.1"/>
    </source>
</evidence>
<feature type="domain" description="Protein Lines N-terminal" evidence="2">
    <location>
        <begin position="472"/>
        <end position="576"/>
    </location>
</feature>
<dbReference type="Gene3D" id="3.40.50.1820">
    <property type="entry name" value="alpha/beta hydrolase"/>
    <property type="match status" value="1"/>
</dbReference>
<protein>
    <submittedName>
        <fullName evidence="3">Esterase PIR7A</fullName>
    </submittedName>
</protein>
<gene>
    <name evidence="3" type="ORF">Slati_1584500</name>
</gene>
<reference evidence="3" key="1">
    <citation type="submission" date="2020-06" db="EMBL/GenBank/DDBJ databases">
        <authorList>
            <person name="Li T."/>
            <person name="Hu X."/>
            <person name="Zhang T."/>
            <person name="Song X."/>
            <person name="Zhang H."/>
            <person name="Dai N."/>
            <person name="Sheng W."/>
            <person name="Hou X."/>
            <person name="Wei L."/>
        </authorList>
    </citation>
    <scope>NUCLEOTIDE SEQUENCE</scope>
    <source>
        <strain evidence="3">KEN1</strain>
        <tissue evidence="3">Leaf</tissue>
    </source>
</reference>